<feature type="compositionally biased region" description="Low complexity" evidence="1">
    <location>
        <begin position="183"/>
        <end position="202"/>
    </location>
</feature>
<proteinExistence type="predicted"/>
<dbReference type="AlphaFoldDB" id="A0A9P1D8T0"/>
<feature type="compositionally biased region" description="Basic residues" evidence="1">
    <location>
        <begin position="162"/>
        <end position="171"/>
    </location>
</feature>
<evidence type="ECO:0000313" key="2">
    <source>
        <dbReference type="EMBL" id="CAI4005242.1"/>
    </source>
</evidence>
<reference evidence="2" key="1">
    <citation type="submission" date="2022-10" db="EMBL/GenBank/DDBJ databases">
        <authorList>
            <person name="Chen Y."/>
            <person name="Dougan E. K."/>
            <person name="Chan C."/>
            <person name="Rhodes N."/>
            <person name="Thang M."/>
        </authorList>
    </citation>
    <scope>NUCLEOTIDE SEQUENCE</scope>
</reference>
<dbReference type="EMBL" id="CAMXCT010003586">
    <property type="protein sequence ID" value="CAI4005242.1"/>
    <property type="molecule type" value="Genomic_DNA"/>
</dbReference>
<feature type="compositionally biased region" description="Basic and acidic residues" evidence="1">
    <location>
        <begin position="146"/>
        <end position="161"/>
    </location>
</feature>
<accession>A0A9P1D8T0</accession>
<dbReference type="EMBL" id="CAMXCT030003586">
    <property type="protein sequence ID" value="CAL4792554.1"/>
    <property type="molecule type" value="Genomic_DNA"/>
</dbReference>
<dbReference type="Proteomes" id="UP001152797">
    <property type="component" value="Unassembled WGS sequence"/>
</dbReference>
<gene>
    <name evidence="2" type="ORF">C1SCF055_LOCUS30983</name>
</gene>
<dbReference type="OrthoDB" id="419972at2759"/>
<protein>
    <submittedName>
        <fullName evidence="2">Uncharacterized protein</fullName>
    </submittedName>
</protein>
<evidence type="ECO:0000313" key="4">
    <source>
        <dbReference type="Proteomes" id="UP001152797"/>
    </source>
</evidence>
<evidence type="ECO:0000256" key="1">
    <source>
        <dbReference type="SAM" id="MobiDB-lite"/>
    </source>
</evidence>
<evidence type="ECO:0000313" key="3">
    <source>
        <dbReference type="EMBL" id="CAL1158617.1"/>
    </source>
</evidence>
<sequence>MFLSVCLSGSAPLDASYAESSSAFSTKQVIGYFWSVELLRKHSKPIPKKLSSLNHQGRVVKGVTLDEFAVGTIEVSTLSTRGAKRIAELAKDDSDHEGEASAAFEIAQKKLRVAGVSNDENNEISLKMPGKSEDDTDELHAILFGERSRKEKQGSDDEQEKKRRATARNKKAMSLPGKPTSQADGGSAPSSESGGAASSSAGWNMNHMNGPVNHKKAASESKELDKAEALVLSVNQLKFQVQEESSIMLITLKTVRALIDKVSHRLTPEATQFFMDAVKRNGSSSRAATVWQSLKDAKDAIDEFVEALQDSEASPQTVTTRSSRLKEFGIQLPRNVNFVICKKNAEELLQQGQLDQLFLFLDPSKHSQDTGIMSVLPPTDNEDKRKDMVREFQVGCISHLINSLLLKEFQSTLSGKEFEDEKKKFMLGCVQSLVDFLQGLKVSSIYDNAFPEKTSVREDLERIMFIAKRLMSPDPLSAAECESVQSAKSLLLKKGSHFHTGLVTFPVGSWIMEFVGSMLTQSRNDQLLAKEFEGVFDFAENLKITVDGVIKKDKETGAIDIFIPNQGKFADMSAKYFAFMDEASDSAKALMEKQHTVVRHRIEQLMAALIDAAAGKLEDCFEKLGNKLCSCFGTSGGNGELWTEAKSSECCQSLVSMIGMQPWPKIQLAKVLGKSHALSMDKLTASVVSFGQCLQKAFPKLLALKDSEATQEVLMSPEIRDFFHMLHNREVASAMSKLTPKLAPATTTLLGLIDTKVGQFLSKTADTFGSFLTGILETEPQVSSLLQASVVGIADFEIDDKNTGKAESEIDFGAIFTAFEQYFAQGKLAKLKLGEKEISVDVSFLCVAGSLQQMSKYVLTVKELVETGALQGDFKELIRAHMQCLAEKKELPKSDSKLSFFKVIPQYLPNLVNAAQSHQAMVGKLGESIANADQIKEYYNALLGVLVSSFKQGLAECASELKAMEDLFDENFGKIRQQHSVPCVFHANVLDREAIGKLCHDAGVKTVLFAASKAGSQCALMQAFIESVKSLSLIQKDLGSEVAALMSDMQAFAKSNSQKVMPTDAEKVTLAHVSYFQGSVSLSQAMVRTLNPGETRTGLISKCLSLLEKSKMVADPTLAKKASQALAGK</sequence>
<reference evidence="3" key="2">
    <citation type="submission" date="2024-04" db="EMBL/GenBank/DDBJ databases">
        <authorList>
            <person name="Chen Y."/>
            <person name="Shah S."/>
            <person name="Dougan E. K."/>
            <person name="Thang M."/>
            <person name="Chan C."/>
        </authorList>
    </citation>
    <scope>NUCLEOTIDE SEQUENCE [LARGE SCALE GENOMIC DNA]</scope>
</reference>
<organism evidence="2">
    <name type="scientific">Cladocopium goreaui</name>
    <dbReference type="NCBI Taxonomy" id="2562237"/>
    <lineage>
        <taxon>Eukaryota</taxon>
        <taxon>Sar</taxon>
        <taxon>Alveolata</taxon>
        <taxon>Dinophyceae</taxon>
        <taxon>Suessiales</taxon>
        <taxon>Symbiodiniaceae</taxon>
        <taxon>Cladocopium</taxon>
    </lineage>
</organism>
<comment type="caution">
    <text evidence="2">The sequence shown here is derived from an EMBL/GenBank/DDBJ whole genome shotgun (WGS) entry which is preliminary data.</text>
</comment>
<feature type="region of interest" description="Disordered" evidence="1">
    <location>
        <begin position="144"/>
        <end position="221"/>
    </location>
</feature>
<name>A0A9P1D8T0_9DINO</name>
<dbReference type="EMBL" id="CAMXCT020003586">
    <property type="protein sequence ID" value="CAL1158617.1"/>
    <property type="molecule type" value="Genomic_DNA"/>
</dbReference>
<keyword evidence="4" id="KW-1185">Reference proteome</keyword>